<comment type="caution">
    <text evidence="13">The sequence shown here is derived from an EMBL/GenBank/DDBJ whole genome shotgun (WGS) entry which is preliminary data.</text>
</comment>
<evidence type="ECO:0008006" key="15">
    <source>
        <dbReference type="Google" id="ProtNLM"/>
    </source>
</evidence>
<dbReference type="SUPFAM" id="SSF158544">
    <property type="entry name" value="GspK insert domain-like"/>
    <property type="match status" value="1"/>
</dbReference>
<evidence type="ECO:0000256" key="8">
    <source>
        <dbReference type="ARBA" id="ARBA00022989"/>
    </source>
</evidence>
<evidence type="ECO:0000259" key="12">
    <source>
        <dbReference type="Pfam" id="PF21687"/>
    </source>
</evidence>
<evidence type="ECO:0000256" key="6">
    <source>
        <dbReference type="ARBA" id="ARBA00022692"/>
    </source>
</evidence>
<dbReference type="InterPro" id="IPR049031">
    <property type="entry name" value="T2SSK_SAM-like_1st"/>
</dbReference>
<dbReference type="PANTHER" id="PTHR38831">
    <property type="entry name" value="TYPE II SECRETION SYSTEM PROTEIN K"/>
    <property type="match status" value="1"/>
</dbReference>
<dbReference type="PANTHER" id="PTHR38831:SF2">
    <property type="entry name" value="TYPE II SECRETION SYSTEM PROTEIN K"/>
    <property type="match status" value="1"/>
</dbReference>
<evidence type="ECO:0000256" key="10">
    <source>
        <dbReference type="SAM" id="Phobius"/>
    </source>
</evidence>
<dbReference type="EMBL" id="NVQC01000007">
    <property type="protein sequence ID" value="PTL37180.1"/>
    <property type="molecule type" value="Genomic_DNA"/>
</dbReference>
<keyword evidence="5" id="KW-0997">Cell inner membrane</keyword>
<evidence type="ECO:0000256" key="1">
    <source>
        <dbReference type="ARBA" id="ARBA00004533"/>
    </source>
</evidence>
<evidence type="ECO:0000256" key="9">
    <source>
        <dbReference type="ARBA" id="ARBA00023136"/>
    </source>
</evidence>
<evidence type="ECO:0000256" key="4">
    <source>
        <dbReference type="ARBA" id="ARBA00022475"/>
    </source>
</evidence>
<reference evidence="13 14" key="1">
    <citation type="submission" date="2017-09" db="EMBL/GenBank/DDBJ databases">
        <title>Bloom of a denitrifying methanotroph, Candidatus Methylomirabilis limnetica, in a deep stratified lake.</title>
        <authorList>
            <person name="Graf J.S."/>
            <person name="Marchant H.K."/>
            <person name="Tienken D."/>
            <person name="Hach P.F."/>
            <person name="Brand A."/>
            <person name="Schubert C.J."/>
            <person name="Kuypers M.M."/>
            <person name="Milucka J."/>
        </authorList>
    </citation>
    <scope>NUCLEOTIDE SEQUENCE [LARGE SCALE GENOMIC DNA]</scope>
    <source>
        <strain evidence="13 14">Zug</strain>
    </source>
</reference>
<evidence type="ECO:0000256" key="3">
    <source>
        <dbReference type="ARBA" id="ARBA00022448"/>
    </source>
</evidence>
<dbReference type="InterPro" id="IPR038072">
    <property type="entry name" value="GspK_central_sf"/>
</dbReference>
<accession>A0A2T4U1D9</accession>
<keyword evidence="7" id="KW-0653">Protein transport</keyword>
<dbReference type="GO" id="GO:0005886">
    <property type="term" value="C:plasma membrane"/>
    <property type="evidence" value="ECO:0007669"/>
    <property type="project" value="UniProtKB-SubCell"/>
</dbReference>
<keyword evidence="4" id="KW-1003">Cell membrane</keyword>
<comment type="subcellular location">
    <subcellularLocation>
        <location evidence="1">Cell inner membrane</location>
    </subcellularLocation>
</comment>
<comment type="similarity">
    <text evidence="2">Belongs to the GSP K family.</text>
</comment>
<name>A0A2T4U1D9_9BACT</name>
<feature type="transmembrane region" description="Helical" evidence="10">
    <location>
        <begin position="44"/>
        <end position="65"/>
    </location>
</feature>
<dbReference type="RefSeq" id="WP_107560933.1">
    <property type="nucleotide sequence ID" value="NZ_NVQC01000007.1"/>
</dbReference>
<keyword evidence="8 10" id="KW-1133">Transmembrane helix</keyword>
<dbReference type="Pfam" id="PF21687">
    <property type="entry name" value="T2SSK_1st"/>
    <property type="match status" value="1"/>
</dbReference>
<evidence type="ECO:0000256" key="5">
    <source>
        <dbReference type="ARBA" id="ARBA00022519"/>
    </source>
</evidence>
<dbReference type="Gene3D" id="1.10.40.60">
    <property type="entry name" value="EpsJ-like"/>
    <property type="match status" value="1"/>
</dbReference>
<proteinExistence type="inferred from homology"/>
<feature type="domain" description="T2SS protein K first SAM-like" evidence="12">
    <location>
        <begin position="150"/>
        <end position="234"/>
    </location>
</feature>
<keyword evidence="9 10" id="KW-0472">Membrane</keyword>
<dbReference type="OrthoDB" id="5398238at2"/>
<dbReference type="GO" id="GO:0009306">
    <property type="term" value="P:protein secretion"/>
    <property type="evidence" value="ECO:0007669"/>
    <property type="project" value="InterPro"/>
</dbReference>
<keyword evidence="3" id="KW-0813">Transport</keyword>
<keyword evidence="14" id="KW-1185">Reference proteome</keyword>
<dbReference type="InterPro" id="IPR049179">
    <property type="entry name" value="T2SSK_SAM-like_2nd"/>
</dbReference>
<reference evidence="14" key="2">
    <citation type="journal article" date="2018" name="Environ. Microbiol.">
        <title>Bloom of a denitrifying methanotroph, 'Candidatus Methylomirabilis limnetica', in a deep stratified lake.</title>
        <authorList>
            <person name="Graf J.S."/>
            <person name="Mayr M.J."/>
            <person name="Marchant H.K."/>
            <person name="Tienken D."/>
            <person name="Hach P.F."/>
            <person name="Brand A."/>
            <person name="Schubert C.J."/>
            <person name="Kuypers M.M."/>
            <person name="Milucka J."/>
        </authorList>
    </citation>
    <scope>NUCLEOTIDE SEQUENCE [LARGE SCALE GENOMIC DNA]</scope>
    <source>
        <strain evidence="14">Zug</strain>
    </source>
</reference>
<gene>
    <name evidence="13" type="ORF">CLG94_00415</name>
</gene>
<evidence type="ECO:0000259" key="11">
    <source>
        <dbReference type="Pfam" id="PF03934"/>
    </source>
</evidence>
<dbReference type="Proteomes" id="UP000241436">
    <property type="component" value="Unassembled WGS sequence"/>
</dbReference>
<dbReference type="AlphaFoldDB" id="A0A2T4U1D9"/>
<evidence type="ECO:0000313" key="13">
    <source>
        <dbReference type="EMBL" id="PTL37180.1"/>
    </source>
</evidence>
<sequence>MKTFRVSRFEFRVWRFNRGNPAGRPYPKLETRNSKHRLHSERGLALVVVLWILTFLSVVFTAFTFSMRTELAAAGNFRQEAEAYYLAEAGVYRAAAEIINADRDVPPDSKSYDALDEHWRTNPAAYENVALGGGHYRVAVRDEESKIPLNGQISPQYDAMLRRLFSNSGVTDEKLLSTIVDSIQDWRDVDTLHRLSGVEDDYYLSLPSPYRAKNGDFETIDELLLIKGMTPEILYGNVAGAQRRTELEAQPPWERELQHGESLGVARHLSIYSSGMVNVNTASSEVLMALGLTAAEVQAVLDRRTQLPFKNPQEFTELIRAILGGGRQGFAVVPGGQSGPANPTQIIAELSQTATVSAKNFSVKSAGRMTGSRLTVRVAAILRNDGTPGRPKLSVRLWSLDPRHGGV</sequence>
<evidence type="ECO:0000256" key="7">
    <source>
        <dbReference type="ARBA" id="ARBA00022927"/>
    </source>
</evidence>
<dbReference type="InterPro" id="IPR005628">
    <property type="entry name" value="GspK"/>
</dbReference>
<dbReference type="InterPro" id="IPR010994">
    <property type="entry name" value="RuvA_2-like"/>
</dbReference>
<evidence type="ECO:0000313" key="14">
    <source>
        <dbReference type="Proteomes" id="UP000241436"/>
    </source>
</evidence>
<feature type="domain" description="T2SS protein K second SAM-like" evidence="11">
    <location>
        <begin position="277"/>
        <end position="319"/>
    </location>
</feature>
<keyword evidence="6 10" id="KW-0812">Transmembrane</keyword>
<dbReference type="Pfam" id="PF03934">
    <property type="entry name" value="T2SSK"/>
    <property type="match status" value="1"/>
</dbReference>
<organism evidence="13 14">
    <name type="scientific">Candidatus Methylomirabilis limnetica</name>
    <dbReference type="NCBI Taxonomy" id="2033718"/>
    <lineage>
        <taxon>Bacteria</taxon>
        <taxon>Candidatus Methylomirabilota</taxon>
        <taxon>Candidatus Methylomirabilia</taxon>
        <taxon>Candidatus Methylomirabilales</taxon>
        <taxon>Candidatus Methylomirabilaceae</taxon>
        <taxon>Candidatus Methylomirabilis</taxon>
    </lineage>
</organism>
<evidence type="ECO:0000256" key="2">
    <source>
        <dbReference type="ARBA" id="ARBA00007246"/>
    </source>
</evidence>
<dbReference type="SUPFAM" id="SSF47781">
    <property type="entry name" value="RuvA domain 2-like"/>
    <property type="match status" value="1"/>
</dbReference>
<protein>
    <recommendedName>
        <fullName evidence="15">General secretion pathway protein GspK</fullName>
    </recommendedName>
</protein>